<evidence type="ECO:0000313" key="1">
    <source>
        <dbReference type="EMBL" id="ODV96706.1"/>
    </source>
</evidence>
<dbReference type="AlphaFoldDB" id="A0A1E4TY80"/>
<accession>A0A1E4TY80</accession>
<evidence type="ECO:0000313" key="2">
    <source>
        <dbReference type="Proteomes" id="UP000094236"/>
    </source>
</evidence>
<reference evidence="2" key="1">
    <citation type="submission" date="2016-05" db="EMBL/GenBank/DDBJ databases">
        <title>Comparative genomics of biotechnologically important yeasts.</title>
        <authorList>
            <consortium name="DOE Joint Genome Institute"/>
            <person name="Riley R."/>
            <person name="Haridas S."/>
            <person name="Wolfe K.H."/>
            <person name="Lopes M.R."/>
            <person name="Hittinger C.T."/>
            <person name="Goker M."/>
            <person name="Salamov A."/>
            <person name="Wisecaver J."/>
            <person name="Long T.M."/>
            <person name="Aerts A.L."/>
            <person name="Barry K."/>
            <person name="Choi C."/>
            <person name="Clum A."/>
            <person name="Coughlan A.Y."/>
            <person name="Deshpande S."/>
            <person name="Douglass A.P."/>
            <person name="Hanson S.J."/>
            <person name="Klenk H.-P."/>
            <person name="Labutti K."/>
            <person name="Lapidus A."/>
            <person name="Lindquist E."/>
            <person name="Lipzen A."/>
            <person name="Meier-Kolthoff J.P."/>
            <person name="Ohm R.A."/>
            <person name="Otillar R.P."/>
            <person name="Pangilinan J."/>
            <person name="Peng Y."/>
            <person name="Rokas A."/>
            <person name="Rosa C.A."/>
            <person name="Scheuner C."/>
            <person name="Sibirny A.A."/>
            <person name="Slot J.C."/>
            <person name="Stielow J.B."/>
            <person name="Sun H."/>
            <person name="Kurtzman C.P."/>
            <person name="Blackwell M."/>
            <person name="Grigoriev I.V."/>
            <person name="Jeffries T.W."/>
        </authorList>
    </citation>
    <scope>NUCLEOTIDE SEQUENCE [LARGE SCALE GENOMIC DNA]</scope>
    <source>
        <strain evidence="2">NRRL Y-2460</strain>
    </source>
</reference>
<name>A0A1E4TY80_PACTA</name>
<dbReference type="Proteomes" id="UP000094236">
    <property type="component" value="Unassembled WGS sequence"/>
</dbReference>
<sequence length="762" mass="88700">MNLNQSSEQEKALIDSIPPHSVLYSTDKGSISYGGWEFVESTSSNNSLPVLLKTLKHLTKDTLDDADKLKQHLKKKCLIDSSVLQQAQVVYDDIIFEITKVLKKIQTILNKDKNAQYELEVYAGIIDNFQGLFPTFIKFKNLNEAEKVEKVPIYLAINIVCRAYKNYSIKRKFIQSTKTFESVTAEYFKKYLICYVENLIDRMSPSTVQELQKKAIIFGFLNTFLFTSTDNIHRIGLATLINININEIEDNKVIVEEILKYLVRTSAKDVSFVSSGLIYDSSSTISLILNYITKLIGKKDGKITKLQIHIIECLFLLLSFSSVSNFFKYSFSDFAKLFPLMTNHPEKEWLMLNSLLLLEHLLIDGSANYNSMQRLSKCFAKNRNFKKIITLWKDDLQDSIHSTIEEESTQFGMKTIRFTSIIAGFIINLDNVDHLDEILKIIDIFREDDYMIVNLLVEIHKYLKLKFDNDIDKFIVTHDFLRNSSLDRKVLSTILGSTDIKIKRMEIKNNIGDYYRNHFYLLHDYVNYEPIDGNIKLYSFFVKINSILYWLAKEDIEFNDIIKNDIDDLTTPIIIYSKFLMINAKVRKQSRCKKDNGFGYLSKNHHHEKTSITTAFNDLNHFYREKTENSTNNNNGLNKNLEKNLEKNLVENNSSEVEIEDEADSATIDDYQNSWIPRHHRDPFTIFYDEESDNFNEYHHYSDDDTNYIGNNRETIENCYNHQVVDNKGKTKLEPSSFPERLLNLIGKTDLIEPNNSVNWCI</sequence>
<dbReference type="EMBL" id="KV454012">
    <property type="protein sequence ID" value="ODV96706.1"/>
    <property type="molecule type" value="Genomic_DNA"/>
</dbReference>
<proteinExistence type="predicted"/>
<organism evidence="1 2">
    <name type="scientific">Pachysolen tannophilus NRRL Y-2460</name>
    <dbReference type="NCBI Taxonomy" id="669874"/>
    <lineage>
        <taxon>Eukaryota</taxon>
        <taxon>Fungi</taxon>
        <taxon>Dikarya</taxon>
        <taxon>Ascomycota</taxon>
        <taxon>Saccharomycotina</taxon>
        <taxon>Pichiomycetes</taxon>
        <taxon>Pachysolenaceae</taxon>
        <taxon>Pachysolen</taxon>
    </lineage>
</organism>
<protein>
    <submittedName>
        <fullName evidence="1">Uncharacterized protein</fullName>
    </submittedName>
</protein>
<keyword evidence="2" id="KW-1185">Reference proteome</keyword>
<gene>
    <name evidence="1" type="ORF">PACTADRAFT_1292</name>
</gene>